<keyword evidence="1" id="KW-0812">Transmembrane</keyword>
<evidence type="ECO:0000256" key="1">
    <source>
        <dbReference type="SAM" id="Phobius"/>
    </source>
</evidence>
<keyword evidence="1" id="KW-0472">Membrane</keyword>
<accession>A0A199VE85</accession>
<dbReference type="GO" id="GO:0016746">
    <property type="term" value="F:acyltransferase activity"/>
    <property type="evidence" value="ECO:0007669"/>
    <property type="project" value="UniProtKB-KW"/>
</dbReference>
<comment type="caution">
    <text evidence="2">The sequence shown here is derived from an EMBL/GenBank/DDBJ whole genome shotgun (WGS) entry which is preliminary data.</text>
</comment>
<dbReference type="AlphaFoldDB" id="A0A199VE85"/>
<dbReference type="EMBL" id="LSRQ01002176">
    <property type="protein sequence ID" value="OAY75186.1"/>
    <property type="molecule type" value="Genomic_DNA"/>
</dbReference>
<evidence type="ECO:0000313" key="3">
    <source>
        <dbReference type="Proteomes" id="UP000092600"/>
    </source>
</evidence>
<name>A0A199VE85_ANACO</name>
<reference evidence="2 3" key="1">
    <citation type="journal article" date="2016" name="DNA Res.">
        <title>The draft genome of MD-2 pineapple using hybrid error correction of long reads.</title>
        <authorList>
            <person name="Redwan R.M."/>
            <person name="Saidin A."/>
            <person name="Kumar S.V."/>
        </authorList>
    </citation>
    <scope>NUCLEOTIDE SEQUENCE [LARGE SCALE GENOMIC DNA]</scope>
    <source>
        <strain evidence="3">cv. MD2</strain>
        <tissue evidence="2">Leaf</tissue>
    </source>
</reference>
<proteinExistence type="predicted"/>
<feature type="transmembrane region" description="Helical" evidence="1">
    <location>
        <begin position="68"/>
        <end position="94"/>
    </location>
</feature>
<dbReference type="STRING" id="4615.A0A199VE85"/>
<sequence length="150" mass="16938">MDVKETIEDEHGATTILTDGREPTCWGCGLRLLAFKCAWCGAITQGEQNSRRPDSRCFSRWRRARDRLFAAILALFMLFVICLAVGIGVSSLLWQQLSSIYDGETYIDRITSKNATHDERGCENLLRFFGCPYSVSGVLLGQRRPTEKIL</sequence>
<evidence type="ECO:0000313" key="2">
    <source>
        <dbReference type="EMBL" id="OAY75186.1"/>
    </source>
</evidence>
<keyword evidence="1" id="KW-1133">Transmembrane helix</keyword>
<keyword evidence="2" id="KW-0808">Transferase</keyword>
<gene>
    <name evidence="2" type="ORF">ACMD2_06403</name>
</gene>
<protein>
    <submittedName>
        <fullName evidence="2">Protein S-acyltransferase 11</fullName>
    </submittedName>
</protein>
<keyword evidence="2" id="KW-0012">Acyltransferase</keyword>
<organism evidence="2 3">
    <name type="scientific">Ananas comosus</name>
    <name type="common">Pineapple</name>
    <name type="synonym">Ananas ananas</name>
    <dbReference type="NCBI Taxonomy" id="4615"/>
    <lineage>
        <taxon>Eukaryota</taxon>
        <taxon>Viridiplantae</taxon>
        <taxon>Streptophyta</taxon>
        <taxon>Embryophyta</taxon>
        <taxon>Tracheophyta</taxon>
        <taxon>Spermatophyta</taxon>
        <taxon>Magnoliopsida</taxon>
        <taxon>Liliopsida</taxon>
        <taxon>Poales</taxon>
        <taxon>Bromeliaceae</taxon>
        <taxon>Bromelioideae</taxon>
        <taxon>Ananas</taxon>
    </lineage>
</organism>
<dbReference type="Proteomes" id="UP000092600">
    <property type="component" value="Unassembled WGS sequence"/>
</dbReference>